<sequence length="98" mass="11501">MFQNIITFYARSAFQIVILKTDINYYLAVLQQSESTNISTTIGPAQRCVPYQELFSHELLTLPRIHRLNNYHVPCQNNVESQCFMDELYMCLCTVEHH</sequence>
<comment type="caution">
    <text evidence="1">The sequence shown here is derived from an EMBL/GenBank/DDBJ whole genome shotgun (WGS) entry which is preliminary data.</text>
</comment>
<dbReference type="Proteomes" id="UP000663851">
    <property type="component" value="Unassembled WGS sequence"/>
</dbReference>
<proteinExistence type="predicted"/>
<feature type="non-terminal residue" evidence="1">
    <location>
        <position position="98"/>
    </location>
</feature>
<gene>
    <name evidence="1" type="ORF">HFQ381_LOCUS33563</name>
</gene>
<organism evidence="1 2">
    <name type="scientific">Rotaria socialis</name>
    <dbReference type="NCBI Taxonomy" id="392032"/>
    <lineage>
        <taxon>Eukaryota</taxon>
        <taxon>Metazoa</taxon>
        <taxon>Spiralia</taxon>
        <taxon>Gnathifera</taxon>
        <taxon>Rotifera</taxon>
        <taxon>Eurotatoria</taxon>
        <taxon>Bdelloidea</taxon>
        <taxon>Philodinida</taxon>
        <taxon>Philodinidae</taxon>
        <taxon>Rotaria</taxon>
    </lineage>
</organism>
<dbReference type="AlphaFoldDB" id="A0A821C189"/>
<evidence type="ECO:0000313" key="1">
    <source>
        <dbReference type="EMBL" id="CAF4601730.1"/>
    </source>
</evidence>
<protein>
    <submittedName>
        <fullName evidence="1">Uncharacterized protein</fullName>
    </submittedName>
</protein>
<accession>A0A821C189</accession>
<dbReference type="EMBL" id="CAJOBO010010859">
    <property type="protein sequence ID" value="CAF4601730.1"/>
    <property type="molecule type" value="Genomic_DNA"/>
</dbReference>
<name>A0A821C189_9BILA</name>
<evidence type="ECO:0000313" key="2">
    <source>
        <dbReference type="Proteomes" id="UP000663851"/>
    </source>
</evidence>
<reference evidence="1" key="1">
    <citation type="submission" date="2021-02" db="EMBL/GenBank/DDBJ databases">
        <authorList>
            <person name="Nowell W R."/>
        </authorList>
    </citation>
    <scope>NUCLEOTIDE SEQUENCE</scope>
</reference>